<evidence type="ECO:0000256" key="1">
    <source>
        <dbReference type="ARBA" id="ARBA00022977"/>
    </source>
</evidence>
<dbReference type="InterPro" id="IPR010918">
    <property type="entry name" value="PurM-like_C_dom"/>
</dbReference>
<gene>
    <name evidence="4" type="ORF">DesU5LDRAFT_0348</name>
</gene>
<dbReference type="SUPFAM" id="SSF55326">
    <property type="entry name" value="PurM N-terminal domain-like"/>
    <property type="match status" value="1"/>
</dbReference>
<dbReference type="AlphaFoldDB" id="I2PX04"/>
<dbReference type="STRING" id="596152.DesU5LDRAFT_0348"/>
<name>I2PX04_9BACT</name>
<dbReference type="InterPro" id="IPR024030">
    <property type="entry name" value="AIR_synthase-rel_sll0787"/>
</dbReference>
<dbReference type="InterPro" id="IPR016188">
    <property type="entry name" value="PurM-like_N"/>
</dbReference>
<dbReference type="SUPFAM" id="SSF56042">
    <property type="entry name" value="PurM C-terminal domain-like"/>
    <property type="match status" value="1"/>
</dbReference>
<dbReference type="eggNOG" id="COG2144">
    <property type="taxonomic scope" value="Bacteria"/>
</dbReference>
<dbReference type="EMBL" id="JH600068">
    <property type="protein sequence ID" value="EIG52060.1"/>
    <property type="molecule type" value="Genomic_DNA"/>
</dbReference>
<reference evidence="4" key="1">
    <citation type="submission" date="2011-11" db="EMBL/GenBank/DDBJ databases">
        <title>Improved High-Quality Draft sequence of Desulfovibrio sp. U5L.</title>
        <authorList>
            <consortium name="US DOE Joint Genome Institute"/>
            <person name="Lucas S."/>
            <person name="Han J."/>
            <person name="Lapidus A."/>
            <person name="Cheng J.-F."/>
            <person name="Goodwin L."/>
            <person name="Pitluck S."/>
            <person name="Peters L."/>
            <person name="Ovchinnikova G."/>
            <person name="Held B."/>
            <person name="Detter J.C."/>
            <person name="Han C."/>
            <person name="Tapia R."/>
            <person name="Land M."/>
            <person name="Hauser L."/>
            <person name="Kyrpides N."/>
            <person name="Ivanova N."/>
            <person name="Pagani I."/>
            <person name="Gabster J."/>
            <person name="Walker C."/>
            <person name="Stolyar S."/>
            <person name="Stahl D."/>
            <person name="Arkin A."/>
            <person name="Dehal P."/>
            <person name="Hazen T."/>
            <person name="Woyke T."/>
        </authorList>
    </citation>
    <scope>NUCLEOTIDE SEQUENCE [LARGE SCALE GENOMIC DNA]</scope>
    <source>
        <strain evidence="4">U5L</strain>
    </source>
</reference>
<dbReference type="PIRSF" id="PIRSF036540">
    <property type="entry name" value="UCP036540_AIR"/>
    <property type="match status" value="1"/>
</dbReference>
<feature type="domain" description="PurM-like N-terminal" evidence="2">
    <location>
        <begin position="45"/>
        <end position="150"/>
    </location>
</feature>
<dbReference type="Pfam" id="PF02769">
    <property type="entry name" value="AIRS_C"/>
    <property type="match status" value="1"/>
</dbReference>
<proteinExistence type="predicted"/>
<evidence type="ECO:0000259" key="2">
    <source>
        <dbReference type="Pfam" id="PF00586"/>
    </source>
</evidence>
<dbReference type="Pfam" id="PF00586">
    <property type="entry name" value="AIRS"/>
    <property type="match status" value="1"/>
</dbReference>
<dbReference type="InterPro" id="IPR006283">
    <property type="entry name" value="ThiL-like"/>
</dbReference>
<dbReference type="InterPro" id="IPR036676">
    <property type="entry name" value="PurM-like_C_sf"/>
</dbReference>
<keyword evidence="1" id="KW-0784">Thiamine biosynthesis</keyword>
<dbReference type="OrthoDB" id="9767928at2"/>
<sequence length="322" mass="34297">MDRDVNLPELISTLQDSEVFRNKNAIGPMTETFAALTDSFGIRNGDDAAAIPDGDGYLLLAAEGITAAIVRNNPYLAGKCAVLANVNDIYAMGGHPLAMVDVIGTPDGESAQEICRGMRDNAARYQVPVVGGHLLRTERDSSLALAILGRAKKCITSFDALPGERLVLVTRGNGKWLADMGFWNCTLPEDDATLISHLELLPLCAERDLVRAGKDVSMAGIAGTTLMLAESSRVGVSLDVDAIVPPTGVALAPWLLAFMSYGFLLAVAPGRLAAVLDLFAGQGLSATAVGEFQEERRAWLRQGERRAVLWDFSEKPFVGAPA</sequence>
<dbReference type="NCBIfam" id="TIGR04049">
    <property type="entry name" value="AIR_rel_sll0787"/>
    <property type="match status" value="1"/>
</dbReference>
<dbReference type="Gene3D" id="3.30.1330.10">
    <property type="entry name" value="PurM-like, N-terminal domain"/>
    <property type="match status" value="1"/>
</dbReference>
<dbReference type="GO" id="GO:0009228">
    <property type="term" value="P:thiamine biosynthetic process"/>
    <property type="evidence" value="ECO:0007669"/>
    <property type="project" value="UniProtKB-KW"/>
</dbReference>
<accession>I2PX04</accession>
<evidence type="ECO:0000259" key="3">
    <source>
        <dbReference type="Pfam" id="PF02769"/>
    </source>
</evidence>
<dbReference type="HOGENOM" id="CLU_073250_0_0_7"/>
<organism evidence="4">
    <name type="scientific">Desulfovibrio sp. U5L</name>
    <dbReference type="NCBI Taxonomy" id="596152"/>
    <lineage>
        <taxon>Bacteria</taxon>
        <taxon>Pseudomonadati</taxon>
        <taxon>Thermodesulfobacteriota</taxon>
        <taxon>Desulfovibrionia</taxon>
        <taxon>Desulfovibrionales</taxon>
        <taxon>Desulfovibrionaceae</taxon>
        <taxon>Desulfovibrio</taxon>
    </lineage>
</organism>
<dbReference type="Gene3D" id="3.90.650.10">
    <property type="entry name" value="PurM-like C-terminal domain"/>
    <property type="match status" value="1"/>
</dbReference>
<dbReference type="GO" id="GO:0009030">
    <property type="term" value="F:thiamine-phosphate kinase activity"/>
    <property type="evidence" value="ECO:0007669"/>
    <property type="project" value="InterPro"/>
</dbReference>
<dbReference type="InterPro" id="IPR036921">
    <property type="entry name" value="PurM-like_N_sf"/>
</dbReference>
<dbReference type="PANTHER" id="PTHR30270:SF0">
    <property type="entry name" value="THIAMINE-MONOPHOSPHATE KINASE"/>
    <property type="match status" value="1"/>
</dbReference>
<evidence type="ECO:0000313" key="4">
    <source>
        <dbReference type="EMBL" id="EIG52060.1"/>
    </source>
</evidence>
<dbReference type="InterPro" id="IPR011413">
    <property type="entry name" value="UCP036540_AIR"/>
</dbReference>
<dbReference type="PANTHER" id="PTHR30270">
    <property type="entry name" value="THIAMINE-MONOPHOSPHATE KINASE"/>
    <property type="match status" value="1"/>
</dbReference>
<feature type="domain" description="PurM-like C-terminal" evidence="3">
    <location>
        <begin position="172"/>
        <end position="297"/>
    </location>
</feature>
<protein>
    <submittedName>
        <fullName evidence="4">AIR synthase-related protein, sll0787 family</fullName>
    </submittedName>
</protein>